<feature type="transmembrane region" description="Helical" evidence="5">
    <location>
        <begin position="143"/>
        <end position="163"/>
    </location>
</feature>
<reference evidence="7" key="1">
    <citation type="submission" date="2016-11" db="UniProtKB">
        <authorList>
            <consortium name="WormBaseParasite"/>
        </authorList>
    </citation>
    <scope>IDENTIFICATION</scope>
</reference>
<keyword evidence="4 5" id="KW-0472">Membrane</keyword>
<sequence length="337" mass="39355">MMYPTNNTTCETMLTYSTSTELRISLLLNWFILLPSFPIIGFSFYYLIKHKIFHRNTQLQVIVHLGALLIHCTGRFSLHSADLLNYFYPYTNGCEVLPNFYRCLILRFLYNFGQAVVSMTPISITLERLIAVKYNRKYENCSLSYGFILALFQLFLAFCYLFTRYVHAAFSPKSFTFFYCQTLVSSTITTAETIIPLLMIIISQIISIGVFHFLEHKNKRLREVSDINLSVKYTLDQGRRSFIALKSFIHYNCIMVSTILMGLLLLHIFSSYFTKPNYMAIIELTHAVPLYGIVVCIGVWWKLRVMDGELRRNITVALRGQTVHTDLYFKMFEKQMR</sequence>
<dbReference type="PANTHER" id="PTHR46561">
    <property type="entry name" value="SERPENTINE RECEPTOR, CLASS AB (CLASS A-LIKE)-RELATED"/>
    <property type="match status" value="1"/>
</dbReference>
<dbReference type="Proteomes" id="UP000095282">
    <property type="component" value="Unplaced"/>
</dbReference>
<dbReference type="AlphaFoldDB" id="A0A1I7TYB0"/>
<keyword evidence="6" id="KW-1185">Reference proteome</keyword>
<comment type="subcellular location">
    <subcellularLocation>
        <location evidence="1">Membrane</location>
        <topology evidence="1">Multi-pass membrane protein</topology>
    </subcellularLocation>
</comment>
<evidence type="ECO:0000313" key="6">
    <source>
        <dbReference type="Proteomes" id="UP000095282"/>
    </source>
</evidence>
<evidence type="ECO:0000256" key="4">
    <source>
        <dbReference type="ARBA" id="ARBA00023136"/>
    </source>
</evidence>
<keyword evidence="2 5" id="KW-0812">Transmembrane</keyword>
<evidence type="ECO:0000256" key="2">
    <source>
        <dbReference type="ARBA" id="ARBA00022692"/>
    </source>
</evidence>
<evidence type="ECO:0000256" key="3">
    <source>
        <dbReference type="ARBA" id="ARBA00022989"/>
    </source>
</evidence>
<dbReference type="eggNOG" id="ENOG502RVRE">
    <property type="taxonomic scope" value="Eukaryota"/>
</dbReference>
<organism evidence="6 7">
    <name type="scientific">Caenorhabditis tropicalis</name>
    <dbReference type="NCBI Taxonomy" id="1561998"/>
    <lineage>
        <taxon>Eukaryota</taxon>
        <taxon>Metazoa</taxon>
        <taxon>Ecdysozoa</taxon>
        <taxon>Nematoda</taxon>
        <taxon>Chromadorea</taxon>
        <taxon>Rhabditida</taxon>
        <taxon>Rhabditina</taxon>
        <taxon>Rhabditomorpha</taxon>
        <taxon>Rhabditoidea</taxon>
        <taxon>Rhabditidae</taxon>
        <taxon>Peloderinae</taxon>
        <taxon>Caenorhabditis</taxon>
    </lineage>
</organism>
<dbReference type="STRING" id="1561998.A0A1I7TYB0"/>
<protein>
    <submittedName>
        <fullName evidence="7">Serpentine Receptor, class AB (Class A-like)</fullName>
    </submittedName>
</protein>
<keyword evidence="3 5" id="KW-1133">Transmembrane helix</keyword>
<feature type="transmembrane region" description="Helical" evidence="5">
    <location>
        <begin position="108"/>
        <end position="131"/>
    </location>
</feature>
<name>A0A1I7TYB0_9PELO</name>
<dbReference type="Pfam" id="PF10292">
    <property type="entry name" value="7TM_GPCR_Srab"/>
    <property type="match status" value="1"/>
</dbReference>
<proteinExistence type="predicted"/>
<dbReference type="InterPro" id="IPR053286">
    <property type="entry name" value="Nematode_rcpt-like_srab"/>
</dbReference>
<feature type="transmembrane region" description="Helical" evidence="5">
    <location>
        <begin position="278"/>
        <end position="301"/>
    </location>
</feature>
<evidence type="ECO:0000256" key="1">
    <source>
        <dbReference type="ARBA" id="ARBA00004141"/>
    </source>
</evidence>
<dbReference type="InterPro" id="IPR019408">
    <property type="entry name" value="7TM_GPCR_serpentine_rcpt_Srab"/>
</dbReference>
<dbReference type="PANTHER" id="PTHR46561:SF6">
    <property type="entry name" value="SERPENTINE RECEPTOR, CLASS AB (CLASS A-LIKE)"/>
    <property type="match status" value="1"/>
</dbReference>
<evidence type="ECO:0000256" key="5">
    <source>
        <dbReference type="SAM" id="Phobius"/>
    </source>
</evidence>
<dbReference type="GO" id="GO:0016020">
    <property type="term" value="C:membrane"/>
    <property type="evidence" value="ECO:0007669"/>
    <property type="project" value="UniProtKB-SubCell"/>
</dbReference>
<feature type="transmembrane region" description="Helical" evidence="5">
    <location>
        <begin position="194"/>
        <end position="214"/>
    </location>
</feature>
<accession>A0A1I7TYB0</accession>
<dbReference type="WBParaSite" id="Csp11.Scaffold629.g13008.t1">
    <property type="protein sequence ID" value="Csp11.Scaffold629.g13008.t1"/>
    <property type="gene ID" value="Csp11.Scaffold629.g13008"/>
</dbReference>
<evidence type="ECO:0000313" key="7">
    <source>
        <dbReference type="WBParaSite" id="Csp11.Scaffold629.g13008.t1"/>
    </source>
</evidence>
<feature type="transmembrane region" description="Helical" evidence="5">
    <location>
        <begin position="59"/>
        <end position="78"/>
    </location>
</feature>
<feature type="transmembrane region" description="Helical" evidence="5">
    <location>
        <begin position="27"/>
        <end position="47"/>
    </location>
</feature>
<feature type="transmembrane region" description="Helical" evidence="5">
    <location>
        <begin position="249"/>
        <end position="272"/>
    </location>
</feature>